<reference evidence="4 5" key="3">
    <citation type="journal article" date="2016" name="Stand. Genomic Sci.">
        <title>Complete genome sequence of 'Halanaeroarchaeum sulfurireducens' M27-SA2, a sulfur-reducing and acetate-oxidizing haloarchaeon from the deep-sea hypersaline anoxic lake Medee.</title>
        <authorList>
            <person name="Messina E."/>
            <person name="Sorokin D.Y."/>
            <person name="Kublanov I.V."/>
            <person name="Toshchakov S."/>
            <person name="Lopatina A."/>
            <person name="Arcadi E."/>
            <person name="Smedile F."/>
            <person name="La Spada G."/>
            <person name="La Cono V."/>
            <person name="Yakimov M.M."/>
        </authorList>
    </citation>
    <scope>NUCLEOTIDE SEQUENCE [LARGE SCALE GENOMIC DNA]</scope>
    <source>
        <strain evidence="4 5">M27-SA2</strain>
    </source>
</reference>
<proteinExistence type="predicted"/>
<evidence type="ECO:0000259" key="2">
    <source>
        <dbReference type="Pfam" id="PF03703"/>
    </source>
</evidence>
<dbReference type="KEGG" id="hsf:HLASA_1078"/>
<dbReference type="EMBL" id="CP011564">
    <property type="protein sequence ID" value="ALG81973.1"/>
    <property type="molecule type" value="Genomic_DNA"/>
</dbReference>
<dbReference type="PANTHER" id="PTHR34473:SF3">
    <property type="entry name" value="TRANSMEMBRANE PROTEIN-RELATED"/>
    <property type="match status" value="1"/>
</dbReference>
<dbReference type="Pfam" id="PF03703">
    <property type="entry name" value="bPH_2"/>
    <property type="match status" value="1"/>
</dbReference>
<dbReference type="EMBL" id="CP008874">
    <property type="protein sequence ID" value="AKH97577.1"/>
    <property type="molecule type" value="Genomic_DNA"/>
</dbReference>
<dbReference type="KEGG" id="hsu:HLASF_1089"/>
<dbReference type="PATRIC" id="fig|1604004.4.peg.1150"/>
<dbReference type="AlphaFoldDB" id="A0A0F7P9W5"/>
<evidence type="ECO:0000313" key="5">
    <source>
        <dbReference type="Proteomes" id="UP000060390"/>
    </source>
</evidence>
<organism evidence="3 6">
    <name type="scientific">Halanaeroarchaeum sulfurireducens</name>
    <dbReference type="NCBI Taxonomy" id="1604004"/>
    <lineage>
        <taxon>Archaea</taxon>
        <taxon>Methanobacteriati</taxon>
        <taxon>Methanobacteriota</taxon>
        <taxon>Stenosarchaea group</taxon>
        <taxon>Halobacteria</taxon>
        <taxon>Halobacteriales</taxon>
        <taxon>Halobacteriaceae</taxon>
        <taxon>Halanaeroarchaeum</taxon>
    </lineage>
</organism>
<dbReference type="OrthoDB" id="301911at2157"/>
<reference evidence="3 6" key="1">
    <citation type="journal article" date="2015" name="ISME J.">
        <title>Elemental sulfur and acetate can support life of a novel strictly anaerobic haloarchaeon.</title>
        <authorList>
            <person name="Sorokin D.Y."/>
            <person name="Kublanov I.V."/>
            <person name="Gavrilov S.N."/>
            <person name="Rojo D."/>
            <person name="Roman P."/>
            <person name="Golyshin P.N."/>
            <person name="Slepak V.Z."/>
            <person name="Smedile F."/>
            <person name="Ferrer M."/>
            <person name="Messina E."/>
            <person name="La Cono V."/>
            <person name="Yakimov M.M."/>
        </authorList>
    </citation>
    <scope>NUCLEOTIDE SEQUENCE [LARGE SCALE GENOMIC DNA]</scope>
    <source>
        <strain evidence="3 6">HSR2</strain>
    </source>
</reference>
<dbReference type="InterPro" id="IPR005182">
    <property type="entry name" value="YdbS-like_PH"/>
</dbReference>
<keyword evidence="1" id="KW-0812">Transmembrane</keyword>
<feature type="transmembrane region" description="Helical" evidence="1">
    <location>
        <begin position="39"/>
        <end position="59"/>
    </location>
</feature>
<evidence type="ECO:0000313" key="6">
    <source>
        <dbReference type="Proteomes" id="UP000069906"/>
    </source>
</evidence>
<feature type="domain" description="YdbS-like PH" evidence="2">
    <location>
        <begin position="61"/>
        <end position="139"/>
    </location>
</feature>
<dbReference type="GeneID" id="26010432"/>
<dbReference type="HOGENOM" id="CLU_104197_2_1_2"/>
<dbReference type="Proteomes" id="UP000060390">
    <property type="component" value="Chromosome"/>
</dbReference>
<reference evidence="5" key="2">
    <citation type="submission" date="2015-05" db="EMBL/GenBank/DDBJ databases">
        <title>Complete genome sequence of Halanaeroarchaeum sulfurireducens type strain M27-SA2, a sulfate-reducer haloarchaeon from marine anoxic lake Medee.</title>
        <authorList>
            <person name="Messina E."/>
            <person name="Kublanov I.V."/>
            <person name="Toshchakov S."/>
            <person name="Arcadi E."/>
            <person name="La Spada G."/>
            <person name="La Cono V."/>
            <person name="Yakimov M.M."/>
        </authorList>
    </citation>
    <scope>NUCLEOTIDE SEQUENCE [LARGE SCALE GENOMIC DNA]</scope>
    <source>
        <strain evidence="5">M27-SA2</strain>
    </source>
</reference>
<dbReference type="RefSeq" id="WP_050048316.1">
    <property type="nucleotide sequence ID" value="NZ_CP008874.1"/>
</dbReference>
<evidence type="ECO:0000313" key="4">
    <source>
        <dbReference type="EMBL" id="ALG81973.1"/>
    </source>
</evidence>
<dbReference type="STRING" id="1604004.HLASA_1078"/>
<protein>
    <recommendedName>
        <fullName evidence="2">YdbS-like PH domain-containing protein</fullName>
    </recommendedName>
</protein>
<keyword evidence="1" id="KW-0472">Membrane</keyword>
<dbReference type="Proteomes" id="UP000069906">
    <property type="component" value="Chromosome"/>
</dbReference>
<accession>A0A0F7P9W5</accession>
<gene>
    <name evidence="4" type="ORF">HLASA_1078</name>
    <name evidence="3" type="ORF">HLASF_1089</name>
</gene>
<evidence type="ECO:0000313" key="3">
    <source>
        <dbReference type="EMBL" id="AKH97577.1"/>
    </source>
</evidence>
<name>A0A0F7P9W5_9EURY</name>
<sequence length="153" mass="16517">MQRLDPRVGVVWGLAAVVAALIVGAVATGIALFLIDWPLWTGAAVGAVVLVVGLGYAALRYRIWRYEVQADALYLERGVLTRVRTVVPYVRIQHVDTQRDPLERIVGIGSVVIYTAGSRGADVSIPGLDPERATALQQRLRSLIGESDAEDAV</sequence>
<evidence type="ECO:0000256" key="1">
    <source>
        <dbReference type="SAM" id="Phobius"/>
    </source>
</evidence>
<keyword evidence="6" id="KW-1185">Reference proteome</keyword>
<feature type="transmembrane region" description="Helical" evidence="1">
    <location>
        <begin position="12"/>
        <end position="33"/>
    </location>
</feature>
<keyword evidence="1" id="KW-1133">Transmembrane helix</keyword>
<dbReference type="PANTHER" id="PTHR34473">
    <property type="entry name" value="UPF0699 TRANSMEMBRANE PROTEIN YDBS"/>
    <property type="match status" value="1"/>
</dbReference>